<sequence length="323" mass="34465">MDLERLAGPLAGVLAERYGPGVEVRGLGRAGGGASRVTCGFEAVTAAGRAHPLILRLDGAPGALAAVPLTREAGLMRAAAAAGVPSPEVIAADGPDGPLGIPFVVMERIEGESIPRRVLRDPALAAARAELAARCGEILAAVHRIPVDAVAGLDRADRLRSCQEVLDAIGEPHPALEFALRRLERGRPPERPPAVVHGDFRNGNLIVGPDGVRAVLDWELAHLGDPMEDLGWLCAKAWRFGSDLPVGGFGTYEQLIEAYERAGGATVDRDELHWWEMFGVARWGVICAMQARRHLSGGERSVELAVLGRRVAENEWDLLQMLP</sequence>
<accession>A0ABN3IEV8</accession>
<organism evidence="2 3">
    <name type="scientific">Actinomadura vinacea</name>
    <dbReference type="NCBI Taxonomy" id="115336"/>
    <lineage>
        <taxon>Bacteria</taxon>
        <taxon>Bacillati</taxon>
        <taxon>Actinomycetota</taxon>
        <taxon>Actinomycetes</taxon>
        <taxon>Streptosporangiales</taxon>
        <taxon>Thermomonosporaceae</taxon>
        <taxon>Actinomadura</taxon>
    </lineage>
</organism>
<evidence type="ECO:0000259" key="1">
    <source>
        <dbReference type="Pfam" id="PF01636"/>
    </source>
</evidence>
<reference evidence="2 3" key="1">
    <citation type="journal article" date="2019" name="Int. J. Syst. Evol. Microbiol.">
        <title>The Global Catalogue of Microorganisms (GCM) 10K type strain sequencing project: providing services to taxonomists for standard genome sequencing and annotation.</title>
        <authorList>
            <consortium name="The Broad Institute Genomics Platform"/>
            <consortium name="The Broad Institute Genome Sequencing Center for Infectious Disease"/>
            <person name="Wu L."/>
            <person name="Ma J."/>
        </authorList>
    </citation>
    <scope>NUCLEOTIDE SEQUENCE [LARGE SCALE GENOMIC DNA]</scope>
    <source>
        <strain evidence="2 3">JCM 3325</strain>
    </source>
</reference>
<keyword evidence="3" id="KW-1185">Reference proteome</keyword>
<dbReference type="RefSeq" id="WP_344587023.1">
    <property type="nucleotide sequence ID" value="NZ_BAAARW010000002.1"/>
</dbReference>
<dbReference type="EMBL" id="BAAARW010000002">
    <property type="protein sequence ID" value="GAA2402845.1"/>
    <property type="molecule type" value="Genomic_DNA"/>
</dbReference>
<evidence type="ECO:0000313" key="3">
    <source>
        <dbReference type="Proteomes" id="UP001501231"/>
    </source>
</evidence>
<dbReference type="InterPro" id="IPR002575">
    <property type="entry name" value="Aminoglycoside_PTrfase"/>
</dbReference>
<gene>
    <name evidence="2" type="ORF">GCM10010191_08010</name>
</gene>
<dbReference type="InterPro" id="IPR041726">
    <property type="entry name" value="ACAD10_11_N"/>
</dbReference>
<dbReference type="InterPro" id="IPR011009">
    <property type="entry name" value="Kinase-like_dom_sf"/>
</dbReference>
<feature type="domain" description="Aminoglycoside phosphotransferase" evidence="1">
    <location>
        <begin position="49"/>
        <end position="273"/>
    </location>
</feature>
<dbReference type="CDD" id="cd05154">
    <property type="entry name" value="ACAD10_11_N-like"/>
    <property type="match status" value="1"/>
</dbReference>
<dbReference type="Gene3D" id="3.30.200.20">
    <property type="entry name" value="Phosphorylase Kinase, domain 1"/>
    <property type="match status" value="1"/>
</dbReference>
<dbReference type="SUPFAM" id="SSF56112">
    <property type="entry name" value="Protein kinase-like (PK-like)"/>
    <property type="match status" value="1"/>
</dbReference>
<proteinExistence type="predicted"/>
<comment type="caution">
    <text evidence="2">The sequence shown here is derived from an EMBL/GenBank/DDBJ whole genome shotgun (WGS) entry which is preliminary data.</text>
</comment>
<name>A0ABN3IEV8_9ACTN</name>
<dbReference type="Proteomes" id="UP001501231">
    <property type="component" value="Unassembled WGS sequence"/>
</dbReference>
<dbReference type="PANTHER" id="PTHR21310">
    <property type="entry name" value="AMINOGLYCOSIDE PHOSPHOTRANSFERASE-RELATED-RELATED"/>
    <property type="match status" value="1"/>
</dbReference>
<protein>
    <submittedName>
        <fullName evidence="2">Phosphotransferase family protein</fullName>
    </submittedName>
</protein>
<dbReference type="Gene3D" id="3.90.1200.10">
    <property type="match status" value="1"/>
</dbReference>
<dbReference type="Pfam" id="PF01636">
    <property type="entry name" value="APH"/>
    <property type="match status" value="1"/>
</dbReference>
<dbReference type="InterPro" id="IPR051678">
    <property type="entry name" value="AGP_Transferase"/>
</dbReference>
<dbReference type="PANTHER" id="PTHR21310:SF57">
    <property type="entry name" value="BLR2944 PROTEIN"/>
    <property type="match status" value="1"/>
</dbReference>
<evidence type="ECO:0000313" key="2">
    <source>
        <dbReference type="EMBL" id="GAA2402845.1"/>
    </source>
</evidence>